<accession>A0A836CMY1</accession>
<feature type="region of interest" description="Disordered" evidence="1">
    <location>
        <begin position="150"/>
        <end position="195"/>
    </location>
</feature>
<feature type="compositionally biased region" description="Pro residues" evidence="1">
    <location>
        <begin position="173"/>
        <end position="182"/>
    </location>
</feature>
<keyword evidence="3" id="KW-1185">Reference proteome</keyword>
<sequence length="195" mass="20177">MLCRYAAAAIADVDAMPRGAESWQLEDRQLGLTLAVRSGGHHRGSLRAHQEMLGALLEHAAFLLAASAVGHERSTPPPDPATIAAVHRDLHGVFAVLLAPPQWDEAAAAAAAAGTGVWRFVDAAFIDGVVRNEILGPTLAKATAAAEAERAAHAARGSPGTPRRGLRQRSSPSPLPLPPPASPRAGGAPQLLFGQ</sequence>
<feature type="compositionally biased region" description="Low complexity" evidence="1">
    <location>
        <begin position="183"/>
        <end position="195"/>
    </location>
</feature>
<organism evidence="2 3">
    <name type="scientific">Tribonema minus</name>
    <dbReference type="NCBI Taxonomy" id="303371"/>
    <lineage>
        <taxon>Eukaryota</taxon>
        <taxon>Sar</taxon>
        <taxon>Stramenopiles</taxon>
        <taxon>Ochrophyta</taxon>
        <taxon>PX clade</taxon>
        <taxon>Xanthophyceae</taxon>
        <taxon>Tribonematales</taxon>
        <taxon>Tribonemataceae</taxon>
        <taxon>Tribonema</taxon>
    </lineage>
</organism>
<protein>
    <submittedName>
        <fullName evidence="2">Uncharacterized protein</fullName>
    </submittedName>
</protein>
<evidence type="ECO:0000313" key="2">
    <source>
        <dbReference type="EMBL" id="KAG5189251.1"/>
    </source>
</evidence>
<proteinExistence type="predicted"/>
<name>A0A836CMY1_9STRA</name>
<dbReference type="EMBL" id="JAFCMP010000055">
    <property type="protein sequence ID" value="KAG5189251.1"/>
    <property type="molecule type" value="Genomic_DNA"/>
</dbReference>
<evidence type="ECO:0000313" key="3">
    <source>
        <dbReference type="Proteomes" id="UP000664859"/>
    </source>
</evidence>
<evidence type="ECO:0000256" key="1">
    <source>
        <dbReference type="SAM" id="MobiDB-lite"/>
    </source>
</evidence>
<comment type="caution">
    <text evidence="2">The sequence shown here is derived from an EMBL/GenBank/DDBJ whole genome shotgun (WGS) entry which is preliminary data.</text>
</comment>
<dbReference type="AlphaFoldDB" id="A0A836CMY1"/>
<gene>
    <name evidence="2" type="ORF">JKP88DRAFT_233520</name>
</gene>
<reference evidence="2" key="1">
    <citation type="submission" date="2021-02" db="EMBL/GenBank/DDBJ databases">
        <title>First Annotated Genome of the Yellow-green Alga Tribonema minus.</title>
        <authorList>
            <person name="Mahan K.M."/>
        </authorList>
    </citation>
    <scope>NUCLEOTIDE SEQUENCE</scope>
    <source>
        <strain evidence="2">UTEX B ZZ1240</strain>
    </source>
</reference>
<dbReference type="Proteomes" id="UP000664859">
    <property type="component" value="Unassembled WGS sequence"/>
</dbReference>